<keyword evidence="1" id="KW-0808">Transferase</keyword>
<organism evidence="1 2">
    <name type="scientific">Komarekiella delphini-convector SJRDD-AB1</name>
    <dbReference type="NCBI Taxonomy" id="2593771"/>
    <lineage>
        <taxon>Bacteria</taxon>
        <taxon>Bacillati</taxon>
        <taxon>Cyanobacteriota</taxon>
        <taxon>Cyanophyceae</taxon>
        <taxon>Nostocales</taxon>
        <taxon>Nostocaceae</taxon>
        <taxon>Komarekiella</taxon>
        <taxon>Komarekiella delphini-convector</taxon>
    </lineage>
</organism>
<accession>A0AA40SZE9</accession>
<reference evidence="1" key="1">
    <citation type="submission" date="2019-07" db="EMBL/GenBank/DDBJ databases">
        <title>Toxilogical consequences of a new and cryptic species of cyanobacteria (Komarekiella delphini-convector) recovered from the epidermis of a bottlenose dolphin and 1500 ft. in the air.</title>
        <authorList>
            <person name="Brown A.O."/>
            <person name="Dvorak P."/>
            <person name="Villanueva C.D."/>
            <person name="Foss A.J."/>
            <person name="Garvey A.D."/>
            <person name="Gibson Q.A."/>
            <person name="Johansen J.R."/>
            <person name="Casamatta D.A."/>
        </authorList>
    </citation>
    <scope>NUCLEOTIDE SEQUENCE</scope>
    <source>
        <strain evidence="1">SJRDD-AB1</strain>
    </source>
</reference>
<proteinExistence type="predicted"/>
<dbReference type="GO" id="GO:0032259">
    <property type="term" value="P:methylation"/>
    <property type="evidence" value="ECO:0007669"/>
    <property type="project" value="UniProtKB-KW"/>
</dbReference>
<dbReference type="CDD" id="cd02440">
    <property type="entry name" value="AdoMet_MTases"/>
    <property type="match status" value="1"/>
</dbReference>
<sequence>MLAPKIIPSKFFIWNQKYKAPVGASWWYQYTNSKITGNNFAWRNRYNLPGELIKQIGPFGFQMNSLTRIFEYPWCFFVTPLEPGMRVVEVGTGASGFQFVLAQCGLDVTSVDPLINPSEKVDWIFTIEQFHKLNNVFGGKVKFIQDFLQNAKLKSNYYDRIFSISAIEHIPSEELPSLAKEIERLIKPGGCFIATIDLFLDCYPFTSKPSNKYGSNISISSLVAHSGLKLKIGNPGELYGYSEFEPDNIRQRLDEFLVIDNVLTQCIVLEKTVY</sequence>
<evidence type="ECO:0000313" key="2">
    <source>
        <dbReference type="Proteomes" id="UP001165986"/>
    </source>
</evidence>
<dbReference type="GO" id="GO:0008168">
    <property type="term" value="F:methyltransferase activity"/>
    <property type="evidence" value="ECO:0007669"/>
    <property type="project" value="UniProtKB-KW"/>
</dbReference>
<keyword evidence="2" id="KW-1185">Reference proteome</keyword>
<gene>
    <name evidence="1" type="ORF">FNW02_20355</name>
</gene>
<dbReference type="Gene3D" id="3.40.50.150">
    <property type="entry name" value="Vaccinia Virus protein VP39"/>
    <property type="match status" value="1"/>
</dbReference>
<dbReference type="SUPFAM" id="SSF53335">
    <property type="entry name" value="S-adenosyl-L-methionine-dependent methyltransferases"/>
    <property type="match status" value="1"/>
</dbReference>
<comment type="caution">
    <text evidence="1">The sequence shown here is derived from an EMBL/GenBank/DDBJ whole genome shotgun (WGS) entry which is preliminary data.</text>
</comment>
<dbReference type="AlphaFoldDB" id="A0AA40SZE9"/>
<dbReference type="Proteomes" id="UP001165986">
    <property type="component" value="Unassembled WGS sequence"/>
</dbReference>
<dbReference type="InterPro" id="IPR029063">
    <property type="entry name" value="SAM-dependent_MTases_sf"/>
</dbReference>
<name>A0AA40SZE9_9NOST</name>
<evidence type="ECO:0000313" key="1">
    <source>
        <dbReference type="EMBL" id="MBD6618111.1"/>
    </source>
</evidence>
<dbReference type="Pfam" id="PF13489">
    <property type="entry name" value="Methyltransf_23"/>
    <property type="match status" value="1"/>
</dbReference>
<protein>
    <submittedName>
        <fullName evidence="1">Class I SAM-dependent methyltransferase</fullName>
    </submittedName>
</protein>
<dbReference type="EMBL" id="VJXY01000023">
    <property type="protein sequence ID" value="MBD6618111.1"/>
    <property type="molecule type" value="Genomic_DNA"/>
</dbReference>
<dbReference type="RefSeq" id="WP_191759333.1">
    <property type="nucleotide sequence ID" value="NZ_VJXY01000023.1"/>
</dbReference>
<keyword evidence="1" id="KW-0489">Methyltransferase</keyword>